<organism evidence="1 2">
    <name type="scientific">Gracilibacillus pellucidus</name>
    <dbReference type="NCBI Taxonomy" id="3095368"/>
    <lineage>
        <taxon>Bacteria</taxon>
        <taxon>Bacillati</taxon>
        <taxon>Bacillota</taxon>
        <taxon>Bacilli</taxon>
        <taxon>Bacillales</taxon>
        <taxon>Bacillaceae</taxon>
        <taxon>Gracilibacillus</taxon>
    </lineage>
</organism>
<dbReference type="EMBL" id="JAWZSR010000009">
    <property type="protein sequence ID" value="MDX8047156.1"/>
    <property type="molecule type" value="Genomic_DNA"/>
</dbReference>
<dbReference type="EC" id="5.3.1.6" evidence="1"/>
<comment type="caution">
    <text evidence="1">The sequence shown here is derived from an EMBL/GenBank/DDBJ whole genome shotgun (WGS) entry which is preliminary data.</text>
</comment>
<evidence type="ECO:0000313" key="1">
    <source>
        <dbReference type="EMBL" id="MDX8047156.1"/>
    </source>
</evidence>
<keyword evidence="1" id="KW-0413">Isomerase</keyword>
<reference evidence="1" key="1">
    <citation type="submission" date="2023-11" db="EMBL/GenBank/DDBJ databases">
        <title>Gracilibacillus pellucida a moderately halophilic bacterium isolated from saline soil in Xinjiang province.</title>
        <authorList>
            <person name="Zhang Z."/>
            <person name="Tan F."/>
            <person name="Wang Y."/>
            <person name="Xia M."/>
        </authorList>
    </citation>
    <scope>NUCLEOTIDE SEQUENCE</scope>
    <source>
        <strain evidence="1">S3-1-1</strain>
    </source>
</reference>
<dbReference type="Proteomes" id="UP001277972">
    <property type="component" value="Unassembled WGS sequence"/>
</dbReference>
<proteinExistence type="predicted"/>
<accession>A0ACC6M8G2</accession>
<gene>
    <name evidence="1" type="primary">rpiA</name>
    <name evidence="1" type="ORF">SH601_14280</name>
</gene>
<keyword evidence="2" id="KW-1185">Reference proteome</keyword>
<evidence type="ECO:0000313" key="2">
    <source>
        <dbReference type="Proteomes" id="UP001277972"/>
    </source>
</evidence>
<name>A0ACC6M8G2_9BACI</name>
<protein>
    <submittedName>
        <fullName evidence="1">Ribose-5-phosphate isomerase RpiA</fullName>
        <ecNumber evidence="1">5.3.1.6</ecNumber>
    </submittedName>
</protein>
<sequence length="228" mass="24661">MLTEAENNKKKVGEAAVAYVKDGMTVGLGAGSTVNMMVETLAKHLHKENIQIHVVPASIHTERLAKKFGIPLTDFSEVEQLDLMIDGADEVDQQFQLLKGGGGSLVREKIIASAAQELLIMVDESKLVATLGRFPLPVEILPFGWELTAKKLAELGAKPKIRGGEDKPFVTDNQHYILDCSFGEIPNPQSLHNQLKGLVGVVETGLFVDMVSTVLISSDGEVSTLSKK</sequence>